<sequence>MEAVQGNRSFTGTTPFGAPVSRSPRSCLSFCHNQGPVFAETSIRSNLFDRTLESAFSGLTVSTHKNQELEGYPGHVGGEFLNGSGYAVGGGVARTGQERNNVALSVGFDGMMKVGPDIDSWDAFMSSSYQPSNLNGNGYLLDSRRNELFNEFSILPSSNQNGFLAGATAAAGCSRASCSVSKNVMRSSFNNHSNNNNNNNQTNNSFRMPQWLQETLNSLSPRDLSGRIVALAKDQYGCRVLQRAIDKASKEEIDMIFMEVIDHVGELMLDPFANYVVQKFLDLCSEEQKSQILLVVVKDGFRLVNICLNVHGTRAVQKLLEKLTTQQQISFVMSALSPGTVELTKDMNGHRVIQYCLQNFSEEDNKYILNEVADNCYQIATNKSGCCTLQQCVDHSKGEARARLVREIIANALHLAKDQYGNYVVQHILGLKEPQITESLLRQLEGNYASLSCNRYGSNVVEKCLVESGEHQSTRIIMELLRSPLVSRLLVDPFGNYVIQSALTVSKGFVYQALLNLVRVNSPMMRSHVYGRWVLAWFNKRKPLHM</sequence>
<gene>
    <name evidence="10" type="primary">LOC111301253</name>
</gene>
<dbReference type="Gene3D" id="1.25.10.10">
    <property type="entry name" value="Leucine-rich Repeat Variant"/>
    <property type="match status" value="1"/>
</dbReference>
<dbReference type="Pfam" id="PF00806">
    <property type="entry name" value="PUF"/>
    <property type="match status" value="8"/>
</dbReference>
<dbReference type="GO" id="GO:0003729">
    <property type="term" value="F:mRNA binding"/>
    <property type="evidence" value="ECO:0007669"/>
    <property type="project" value="TreeGrafter"/>
</dbReference>
<dbReference type="InterPro" id="IPR033133">
    <property type="entry name" value="PUM-HD"/>
</dbReference>
<dbReference type="KEGG" id="dzi:111301253"/>
<dbReference type="PANTHER" id="PTHR12537">
    <property type="entry name" value="RNA BINDING PROTEIN PUMILIO-RELATED"/>
    <property type="match status" value="1"/>
</dbReference>
<evidence type="ECO:0000256" key="6">
    <source>
        <dbReference type="ARBA" id="ARBA00058490"/>
    </source>
</evidence>
<feature type="repeat" description="Pumilio" evidence="7">
    <location>
        <begin position="480"/>
        <end position="516"/>
    </location>
</feature>
<keyword evidence="3" id="KW-0677">Repeat</keyword>
<dbReference type="InterPro" id="IPR001313">
    <property type="entry name" value="Pumilio_RNA-bd_rpt"/>
</dbReference>
<feature type="repeat" description="Pumilio" evidence="7">
    <location>
        <begin position="223"/>
        <end position="258"/>
    </location>
</feature>
<dbReference type="Proteomes" id="UP000515121">
    <property type="component" value="Unplaced"/>
</dbReference>
<feature type="repeat" description="Pumilio" evidence="7">
    <location>
        <begin position="259"/>
        <end position="294"/>
    </location>
</feature>
<proteinExistence type="predicted"/>
<feature type="domain" description="PUM-HD" evidence="8">
    <location>
        <begin position="197"/>
        <end position="542"/>
    </location>
</feature>
<evidence type="ECO:0000256" key="7">
    <source>
        <dbReference type="PROSITE-ProRule" id="PRU00317"/>
    </source>
</evidence>
<dbReference type="RefSeq" id="XP_022752526.1">
    <property type="nucleotide sequence ID" value="XM_022896791.1"/>
</dbReference>
<dbReference type="InterPro" id="IPR016024">
    <property type="entry name" value="ARM-type_fold"/>
</dbReference>
<dbReference type="PANTHER" id="PTHR12537:SF63">
    <property type="entry name" value="PUMILIO HOMOLOG 15"/>
    <property type="match status" value="1"/>
</dbReference>
<evidence type="ECO:0000256" key="4">
    <source>
        <dbReference type="ARBA" id="ARBA00022845"/>
    </source>
</evidence>
<dbReference type="SMART" id="SM00025">
    <property type="entry name" value="Pumilio"/>
    <property type="match status" value="8"/>
</dbReference>
<protein>
    <submittedName>
        <fullName evidence="10">Pumilio homolog 8, chloroplastic</fullName>
    </submittedName>
</protein>
<dbReference type="CDD" id="cd07920">
    <property type="entry name" value="Pumilio"/>
    <property type="match status" value="1"/>
</dbReference>
<reference evidence="10" key="1">
    <citation type="submission" date="2025-08" db="UniProtKB">
        <authorList>
            <consortium name="RefSeq"/>
        </authorList>
    </citation>
    <scope>IDENTIFICATION</scope>
    <source>
        <tissue evidence="10">Fruit stalk</tissue>
    </source>
</reference>
<feature type="repeat" description="Pumilio" evidence="7">
    <location>
        <begin position="407"/>
        <end position="442"/>
    </location>
</feature>
<evidence type="ECO:0000256" key="5">
    <source>
        <dbReference type="ARBA" id="ARBA00022884"/>
    </source>
</evidence>
<dbReference type="AlphaFoldDB" id="A0A6P5ZJJ6"/>
<accession>A0A6P5ZJJ6</accession>
<feature type="repeat" description="Pumilio" evidence="7">
    <location>
        <begin position="443"/>
        <end position="479"/>
    </location>
</feature>
<dbReference type="InterPro" id="IPR011989">
    <property type="entry name" value="ARM-like"/>
</dbReference>
<dbReference type="GO" id="GO:0005737">
    <property type="term" value="C:cytoplasm"/>
    <property type="evidence" value="ECO:0007669"/>
    <property type="project" value="UniProtKB-SubCell"/>
</dbReference>
<dbReference type="PROSITE" id="PS50302">
    <property type="entry name" value="PUM"/>
    <property type="match status" value="8"/>
</dbReference>
<comment type="function">
    <text evidence="6">Sequence-specific RNA-binding protein that regulates translation and mRNA stability by binding the 3'-UTR of target mRNAs.</text>
</comment>
<evidence type="ECO:0000259" key="8">
    <source>
        <dbReference type="PROSITE" id="PS50303"/>
    </source>
</evidence>
<name>A0A6P5ZJJ6_DURZI</name>
<evidence type="ECO:0000313" key="9">
    <source>
        <dbReference type="Proteomes" id="UP000515121"/>
    </source>
</evidence>
<evidence type="ECO:0000313" key="10">
    <source>
        <dbReference type="RefSeq" id="XP_022752526.1"/>
    </source>
</evidence>
<dbReference type="PROSITE" id="PS50303">
    <property type="entry name" value="PUM_HD"/>
    <property type="match status" value="1"/>
</dbReference>
<dbReference type="GO" id="GO:0006417">
    <property type="term" value="P:regulation of translation"/>
    <property type="evidence" value="ECO:0007669"/>
    <property type="project" value="UniProtKB-KW"/>
</dbReference>
<keyword evidence="2" id="KW-0963">Cytoplasm</keyword>
<dbReference type="SUPFAM" id="SSF48371">
    <property type="entry name" value="ARM repeat"/>
    <property type="match status" value="1"/>
</dbReference>
<keyword evidence="5" id="KW-0694">RNA-binding</keyword>
<keyword evidence="4" id="KW-0810">Translation regulation</keyword>
<evidence type="ECO:0000256" key="1">
    <source>
        <dbReference type="ARBA" id="ARBA00004496"/>
    </source>
</evidence>
<feature type="repeat" description="Pumilio" evidence="7">
    <location>
        <begin position="335"/>
        <end position="370"/>
    </location>
</feature>
<feature type="repeat" description="Pumilio" evidence="7">
    <location>
        <begin position="371"/>
        <end position="406"/>
    </location>
</feature>
<feature type="repeat" description="Pumilio" evidence="7">
    <location>
        <begin position="296"/>
        <end position="334"/>
    </location>
</feature>
<evidence type="ECO:0000256" key="2">
    <source>
        <dbReference type="ARBA" id="ARBA00022490"/>
    </source>
</evidence>
<dbReference type="GeneID" id="111301253"/>
<keyword evidence="9" id="KW-1185">Reference proteome</keyword>
<organism evidence="9 10">
    <name type="scientific">Durio zibethinus</name>
    <name type="common">Durian</name>
    <dbReference type="NCBI Taxonomy" id="66656"/>
    <lineage>
        <taxon>Eukaryota</taxon>
        <taxon>Viridiplantae</taxon>
        <taxon>Streptophyta</taxon>
        <taxon>Embryophyta</taxon>
        <taxon>Tracheophyta</taxon>
        <taxon>Spermatophyta</taxon>
        <taxon>Magnoliopsida</taxon>
        <taxon>eudicotyledons</taxon>
        <taxon>Gunneridae</taxon>
        <taxon>Pentapetalae</taxon>
        <taxon>rosids</taxon>
        <taxon>malvids</taxon>
        <taxon>Malvales</taxon>
        <taxon>Malvaceae</taxon>
        <taxon>Helicteroideae</taxon>
        <taxon>Durio</taxon>
    </lineage>
</organism>
<dbReference type="FunFam" id="1.25.10.10:FF:000237">
    <property type="entry name" value="Pumilio homolog 9"/>
    <property type="match status" value="1"/>
</dbReference>
<comment type="subcellular location">
    <subcellularLocation>
        <location evidence="1">Cytoplasm</location>
    </subcellularLocation>
</comment>
<evidence type="ECO:0000256" key="3">
    <source>
        <dbReference type="ARBA" id="ARBA00022737"/>
    </source>
</evidence>
<dbReference type="OrthoDB" id="668540at2759"/>
<dbReference type="InterPro" id="IPR033712">
    <property type="entry name" value="Pumilio_RNA-bd"/>
</dbReference>